<keyword evidence="3" id="KW-1185">Reference proteome</keyword>
<gene>
    <name evidence="2" type="ORF">WMSIL1_LOCUS2607</name>
</gene>
<dbReference type="InterPro" id="IPR014044">
    <property type="entry name" value="CAP_dom"/>
</dbReference>
<name>A0A564Y3I8_HYMDI</name>
<dbReference type="EMBL" id="CABIJS010000074">
    <property type="protein sequence ID" value="VUZ41847.1"/>
    <property type="molecule type" value="Genomic_DNA"/>
</dbReference>
<dbReference type="SUPFAM" id="SSF55797">
    <property type="entry name" value="PR-1-like"/>
    <property type="match status" value="1"/>
</dbReference>
<dbReference type="Pfam" id="PF00188">
    <property type="entry name" value="CAP"/>
    <property type="match status" value="1"/>
</dbReference>
<dbReference type="SMART" id="SM00198">
    <property type="entry name" value="SCP"/>
    <property type="match status" value="1"/>
</dbReference>
<organism evidence="2 3">
    <name type="scientific">Hymenolepis diminuta</name>
    <name type="common">Rat tapeworm</name>
    <dbReference type="NCBI Taxonomy" id="6216"/>
    <lineage>
        <taxon>Eukaryota</taxon>
        <taxon>Metazoa</taxon>
        <taxon>Spiralia</taxon>
        <taxon>Lophotrochozoa</taxon>
        <taxon>Platyhelminthes</taxon>
        <taxon>Cestoda</taxon>
        <taxon>Eucestoda</taxon>
        <taxon>Cyclophyllidea</taxon>
        <taxon>Hymenolepididae</taxon>
        <taxon>Hymenolepis</taxon>
    </lineage>
</organism>
<evidence type="ECO:0000259" key="1">
    <source>
        <dbReference type="SMART" id="SM00198"/>
    </source>
</evidence>
<dbReference type="InterPro" id="IPR035940">
    <property type="entry name" value="CAP_sf"/>
</dbReference>
<feature type="domain" description="SCP" evidence="1">
    <location>
        <begin position="1"/>
        <end position="134"/>
    </location>
</feature>
<dbReference type="PANTHER" id="PTHR10334">
    <property type="entry name" value="CYSTEINE-RICH SECRETORY PROTEIN-RELATED"/>
    <property type="match status" value="1"/>
</dbReference>
<reference evidence="2 3" key="1">
    <citation type="submission" date="2019-07" db="EMBL/GenBank/DDBJ databases">
        <authorList>
            <person name="Jastrzebski P J."/>
            <person name="Paukszto L."/>
            <person name="Jastrzebski P J."/>
        </authorList>
    </citation>
    <scope>NUCLEOTIDE SEQUENCE [LARGE SCALE GENOMIC DNA]</scope>
    <source>
        <strain evidence="2 3">WMS-il1</strain>
    </source>
</reference>
<dbReference type="Proteomes" id="UP000321570">
    <property type="component" value="Unassembled WGS sequence"/>
</dbReference>
<accession>A0A564Y3I8</accession>
<sequence length="174" mass="19887">MVSALREVRKNVNPPASAMRYFASAWSIEGIAENWAKKCQFRRPTSKDPSEIQQYAVAYLSSQTDMPVKEVVKKWADESKFYNYANNTCKISGYCDNYKIITADISTQVGCAKQLCNYKYLWVCIFKPMHDLSERPYVTGETCSACPPNFHCEDKLCKFGPGPKKNTCSKRLKF</sequence>
<dbReference type="AlphaFoldDB" id="A0A564Y3I8"/>
<dbReference type="Gene3D" id="3.40.33.10">
    <property type="entry name" value="CAP"/>
    <property type="match status" value="1"/>
</dbReference>
<evidence type="ECO:0000313" key="3">
    <source>
        <dbReference type="Proteomes" id="UP000321570"/>
    </source>
</evidence>
<proteinExistence type="predicted"/>
<dbReference type="InterPro" id="IPR001283">
    <property type="entry name" value="CRISP-related"/>
</dbReference>
<protein>
    <recommendedName>
        <fullName evidence="1">SCP domain-containing protein</fullName>
    </recommendedName>
</protein>
<evidence type="ECO:0000313" key="2">
    <source>
        <dbReference type="EMBL" id="VUZ41847.1"/>
    </source>
</evidence>